<evidence type="ECO:0000313" key="4">
    <source>
        <dbReference type="Proteomes" id="UP001276840"/>
    </source>
</evidence>
<dbReference type="PRINTS" id="PR01790">
    <property type="entry name" value="SMP30FAMILY"/>
</dbReference>
<proteinExistence type="predicted"/>
<dbReference type="PANTHER" id="PTHR47572">
    <property type="entry name" value="LIPOPROTEIN-RELATED"/>
    <property type="match status" value="1"/>
</dbReference>
<comment type="caution">
    <text evidence="3">The sequence shown here is derived from an EMBL/GenBank/DDBJ whole genome shotgun (WGS) entry which is preliminary data.</text>
</comment>
<evidence type="ECO:0000313" key="3">
    <source>
        <dbReference type="EMBL" id="MDX8527922.1"/>
    </source>
</evidence>
<dbReference type="RefSeq" id="WP_320235865.1">
    <property type="nucleotide sequence ID" value="NZ_JAVIJF010000021.1"/>
</dbReference>
<feature type="domain" description="SMP-30/Gluconolactonase/LRE-like region" evidence="2">
    <location>
        <begin position="30"/>
        <end position="286"/>
    </location>
</feature>
<dbReference type="InterPro" id="IPR011042">
    <property type="entry name" value="6-blade_b-propeller_TolB-like"/>
</dbReference>
<reference evidence="3 4" key="1">
    <citation type="submission" date="2023-08" db="EMBL/GenBank/DDBJ databases">
        <title>Implementing the SeqCode for naming new Mesorhizobium species isolated from Vachellia karroo root nodules.</title>
        <authorList>
            <person name="Van Lill M."/>
        </authorList>
    </citation>
    <scope>NUCLEOTIDE SEQUENCE [LARGE SCALE GENOMIC DNA]</scope>
    <source>
        <strain evidence="3 4">MSK 1335</strain>
    </source>
</reference>
<accession>A0ABU4ZU22</accession>
<dbReference type="Proteomes" id="UP001276840">
    <property type="component" value="Unassembled WGS sequence"/>
</dbReference>
<evidence type="ECO:0000256" key="1">
    <source>
        <dbReference type="ARBA" id="ARBA00022801"/>
    </source>
</evidence>
<gene>
    <name evidence="3" type="ORF">RFM68_25840</name>
</gene>
<dbReference type="Gene3D" id="2.120.10.30">
    <property type="entry name" value="TolB, C-terminal domain"/>
    <property type="match status" value="1"/>
</dbReference>
<dbReference type="InterPro" id="IPR005511">
    <property type="entry name" value="SMP-30"/>
</dbReference>
<dbReference type="Pfam" id="PF08450">
    <property type="entry name" value="SGL"/>
    <property type="match status" value="1"/>
</dbReference>
<protein>
    <submittedName>
        <fullName evidence="3">SMP-30/gluconolactonase/LRE family protein</fullName>
    </submittedName>
</protein>
<dbReference type="EMBL" id="JAVIJF010000021">
    <property type="protein sequence ID" value="MDX8527922.1"/>
    <property type="molecule type" value="Genomic_DNA"/>
</dbReference>
<dbReference type="InterPro" id="IPR051262">
    <property type="entry name" value="SMP-30/CGR1_Lactonase"/>
</dbReference>
<organism evidence="3 4">
    <name type="scientific">Mesorhizobium montanum</name>
    <dbReference type="NCBI Taxonomy" id="3072323"/>
    <lineage>
        <taxon>Bacteria</taxon>
        <taxon>Pseudomonadati</taxon>
        <taxon>Pseudomonadota</taxon>
        <taxon>Alphaproteobacteria</taxon>
        <taxon>Hyphomicrobiales</taxon>
        <taxon>Phyllobacteriaceae</taxon>
        <taxon>Mesorhizobium</taxon>
    </lineage>
</organism>
<dbReference type="SUPFAM" id="SSF63829">
    <property type="entry name" value="Calcium-dependent phosphotriesterase"/>
    <property type="match status" value="1"/>
</dbReference>
<keyword evidence="1" id="KW-0378">Hydrolase</keyword>
<name>A0ABU4ZU22_9HYPH</name>
<evidence type="ECO:0000259" key="2">
    <source>
        <dbReference type="Pfam" id="PF08450"/>
    </source>
</evidence>
<sequence>MSDYEILDDRFGKLIIGHAKLERLWTGSRWAEGPVYVPSAKHLLWSDIPNDRLLRYNETDGSVSVFETPCDYQNGHTLDRDGRVVACEHGGRRISRLEHDGRWQALVESIGGKRFNSPNDVVVKSDGSIWFTDPVYGIDSHYEGKIARAEIGGSHVYRFDAVSGEVSTVITDRVQPNGLAFSHDEKTLYVSETGASHVPGLPRAIHAYELADNGRSVRASDVFAECGAGMFDGFRIDREGNIWASSADSVRVYAPDGTLIGRVLVPELVSNLCFGGPKRNRVYITAQTSLYAIYVNAHPAGSGPVAGDISR</sequence>
<keyword evidence="4" id="KW-1185">Reference proteome</keyword>
<dbReference type="InterPro" id="IPR013658">
    <property type="entry name" value="SGL"/>
</dbReference>
<dbReference type="PANTHER" id="PTHR47572:SF4">
    <property type="entry name" value="LACTONASE DRP35"/>
    <property type="match status" value="1"/>
</dbReference>